<reference evidence="2 3" key="1">
    <citation type="submission" date="2016-10" db="EMBL/GenBank/DDBJ databases">
        <authorList>
            <person name="de Groot N.N."/>
        </authorList>
    </citation>
    <scope>NUCLEOTIDE SEQUENCE [LARGE SCALE GENOMIC DNA]</scope>
    <source>
        <strain evidence="2 3">DSM 44149</strain>
    </source>
</reference>
<dbReference type="Pfam" id="PF12680">
    <property type="entry name" value="SnoaL_2"/>
    <property type="match status" value="1"/>
</dbReference>
<dbReference type="SUPFAM" id="SSF54427">
    <property type="entry name" value="NTF2-like"/>
    <property type="match status" value="1"/>
</dbReference>
<dbReference type="InterPro" id="IPR037401">
    <property type="entry name" value="SnoaL-like"/>
</dbReference>
<gene>
    <name evidence="2" type="ORF">SAMN04489726_1499</name>
</gene>
<keyword evidence="3" id="KW-1185">Reference proteome</keyword>
<sequence length="118" mass="12883">MTTDHDVLRQHIAEWVELFNRGDAAAVDEFYADDGLLVPVPGHPVSGPARTAATQYLMDRGARMSAEVRRCYVAGDIALLIVDWALEGIGMVGTATDVLRREADGRWRYVIDNPAGVG</sequence>
<dbReference type="AlphaFoldDB" id="A0A1G9T0Y5"/>
<evidence type="ECO:0000313" key="2">
    <source>
        <dbReference type="EMBL" id="SDM41393.1"/>
    </source>
</evidence>
<dbReference type="Gene3D" id="3.10.450.50">
    <property type="match status" value="1"/>
</dbReference>
<dbReference type="eggNOG" id="COG4319">
    <property type="taxonomic scope" value="Bacteria"/>
</dbReference>
<dbReference type="OrthoDB" id="7375616at2"/>
<dbReference type="EMBL" id="LT629701">
    <property type="protein sequence ID" value="SDM41393.1"/>
    <property type="molecule type" value="Genomic_DNA"/>
</dbReference>
<name>A0A1G9T0Y5_ALLAB</name>
<dbReference type="STRING" id="211114.SAMN04489726_1499"/>
<evidence type="ECO:0000259" key="1">
    <source>
        <dbReference type="Pfam" id="PF12680"/>
    </source>
</evidence>
<evidence type="ECO:0000313" key="3">
    <source>
        <dbReference type="Proteomes" id="UP000183376"/>
    </source>
</evidence>
<protein>
    <submittedName>
        <fullName evidence="2">Ketosteroid isomerase homolog</fullName>
    </submittedName>
</protein>
<dbReference type="GO" id="GO:0016853">
    <property type="term" value="F:isomerase activity"/>
    <property type="evidence" value="ECO:0007669"/>
    <property type="project" value="UniProtKB-KW"/>
</dbReference>
<feature type="domain" description="SnoaL-like" evidence="1">
    <location>
        <begin position="13"/>
        <end position="109"/>
    </location>
</feature>
<accession>A0A1G9T0Y5</accession>
<dbReference type="InterPro" id="IPR032710">
    <property type="entry name" value="NTF2-like_dom_sf"/>
</dbReference>
<proteinExistence type="predicted"/>
<keyword evidence="2" id="KW-0413">Isomerase</keyword>
<dbReference type="Proteomes" id="UP000183376">
    <property type="component" value="Chromosome I"/>
</dbReference>
<organism evidence="2 3">
    <name type="scientific">Allokutzneria albata</name>
    <name type="common">Kibdelosporangium albatum</name>
    <dbReference type="NCBI Taxonomy" id="211114"/>
    <lineage>
        <taxon>Bacteria</taxon>
        <taxon>Bacillati</taxon>
        <taxon>Actinomycetota</taxon>
        <taxon>Actinomycetes</taxon>
        <taxon>Pseudonocardiales</taxon>
        <taxon>Pseudonocardiaceae</taxon>
        <taxon>Allokutzneria</taxon>
    </lineage>
</organism>
<dbReference type="RefSeq" id="WP_030432050.1">
    <property type="nucleotide sequence ID" value="NZ_JOEF01000023.1"/>
</dbReference>